<dbReference type="PANTHER" id="PTHR35092">
    <property type="entry name" value="CHLORINASE MJ1651"/>
    <property type="match status" value="1"/>
</dbReference>
<comment type="caution">
    <text evidence="6">The sequence shown here is derived from an EMBL/GenBank/DDBJ whole genome shotgun (WGS) entry which is preliminary data.</text>
</comment>
<evidence type="ECO:0000259" key="5">
    <source>
        <dbReference type="Pfam" id="PF20257"/>
    </source>
</evidence>
<dbReference type="Gene3D" id="2.40.30.90">
    <property type="entry name" value="Bacterial fluorinating enzyme like"/>
    <property type="match status" value="1"/>
</dbReference>
<dbReference type="InterPro" id="IPR002747">
    <property type="entry name" value="SAM_OH_AdoTrfase"/>
</dbReference>
<protein>
    <recommendedName>
        <fullName evidence="8">SAM-dependent chlorinase/fluorinase</fullName>
    </recommendedName>
</protein>
<dbReference type="Proteomes" id="UP000305282">
    <property type="component" value="Unassembled WGS sequence"/>
</dbReference>
<dbReference type="InterPro" id="IPR046469">
    <property type="entry name" value="SAM_HAT_N"/>
</dbReference>
<comment type="similarity">
    <text evidence="2">Belongs to the SAM hydrolase / SAM-dependent halogenase family.</text>
</comment>
<dbReference type="Gene3D" id="3.40.50.10790">
    <property type="entry name" value="S-adenosyl-l-methionine hydroxide adenosyltransferase, N-terminal"/>
    <property type="match status" value="1"/>
</dbReference>
<feature type="domain" description="S-adenosyl-l-methionine hydroxide adenosyltransferase C-terminal" evidence="5">
    <location>
        <begin position="238"/>
        <end position="284"/>
    </location>
</feature>
<feature type="region of interest" description="Disordered" evidence="3">
    <location>
        <begin position="212"/>
        <end position="232"/>
    </location>
</feature>
<reference evidence="6 7" key="1">
    <citation type="submission" date="2019-04" db="EMBL/GenBank/DDBJ databases">
        <title>Draft genome sequences for three unisolated Alnus-infective Frankia Sp+ strains, AgTrS, AiOr and AvVan, the first sequenced Frankia strains able to sporulate in-planta.</title>
        <authorList>
            <person name="Bethencourt L."/>
            <person name="Vautrin F."/>
            <person name="Taib N."/>
            <person name="Dubost A."/>
            <person name="Castro-Garcia L."/>
            <person name="Imbaud O."/>
            <person name="Abrouk D."/>
            <person name="Fournier P."/>
            <person name="Briolay J."/>
            <person name="Nguyen A."/>
            <person name="Normand P."/>
            <person name="Fernandez M.P."/>
            <person name="Brochier-Armanet C."/>
            <person name="Herrera-Belaroussi A."/>
        </authorList>
    </citation>
    <scope>NUCLEOTIDE SEQUENCE [LARGE SCALE GENOMIC DNA]</scope>
    <source>
        <strain evidence="6 7">AvVan</strain>
    </source>
</reference>
<dbReference type="PANTHER" id="PTHR35092:SF1">
    <property type="entry name" value="CHLORINASE MJ1651"/>
    <property type="match status" value="1"/>
</dbReference>
<evidence type="ECO:0008006" key="8">
    <source>
        <dbReference type="Google" id="ProtNLM"/>
    </source>
</evidence>
<evidence type="ECO:0000256" key="3">
    <source>
        <dbReference type="SAM" id="MobiDB-lite"/>
    </source>
</evidence>
<dbReference type="AlphaFoldDB" id="A0A4S5EUU7"/>
<accession>A0A4S5EUU7</accession>
<evidence type="ECO:0000259" key="4">
    <source>
        <dbReference type="Pfam" id="PF01887"/>
    </source>
</evidence>
<keyword evidence="7" id="KW-1185">Reference proteome</keyword>
<evidence type="ECO:0000313" key="6">
    <source>
        <dbReference type="EMBL" id="THJ76321.1"/>
    </source>
</evidence>
<dbReference type="PIRSF" id="PIRSF006779">
    <property type="entry name" value="UCP006779"/>
    <property type="match status" value="1"/>
</dbReference>
<sequence length="294" mass="29387">MTCVSFLTDYGLADGFVAACHGVILRTVPTARIIDITHLVPPGDVRRAATVLAQTVGSLPRGVHLAVVDPGVGTARRAVALRAAGGDLVGPDNGLLIAAAERLGGVQAAVTLPVPAGTPATFHGRDVFAPAAAELAGGTELAALGAPLDPATLVRLPVPHARLRPDGVLEAEVLLVDTFGNVQLAAAGPLLADAGLRPPARVRLWAVAPDAGRSGGAPGDEAGDEAEGAGTDPVTRVTELAVGVTFASVQPGELVLYVDAAGMAALAVRDGDAVRALAVAPADRLAICRVGDDA</sequence>
<name>A0A4S5EUU7_9ACTN</name>
<dbReference type="InterPro" id="IPR023228">
    <property type="entry name" value="SAM_OH_AdoTrfase_N_sf"/>
</dbReference>
<evidence type="ECO:0000313" key="7">
    <source>
        <dbReference type="Proteomes" id="UP000305282"/>
    </source>
</evidence>
<dbReference type="InterPro" id="IPR023227">
    <property type="entry name" value="SAM_OH_AdoTrfase_C_sf"/>
</dbReference>
<evidence type="ECO:0000256" key="1">
    <source>
        <dbReference type="ARBA" id="ARBA00022691"/>
    </source>
</evidence>
<organism evidence="6 7">
    <name type="scientific">Candidatus Frankia alpina</name>
    <dbReference type="NCBI Taxonomy" id="2699483"/>
    <lineage>
        <taxon>Bacteria</taxon>
        <taxon>Bacillati</taxon>
        <taxon>Actinomycetota</taxon>
        <taxon>Actinomycetes</taxon>
        <taxon>Frankiales</taxon>
        <taxon>Frankiaceae</taxon>
        <taxon>Frankia</taxon>
    </lineage>
</organism>
<dbReference type="InterPro" id="IPR046470">
    <property type="entry name" value="SAM_HAT_C"/>
</dbReference>
<dbReference type="OrthoDB" id="9792195at2"/>
<proteinExistence type="inferred from homology"/>
<evidence type="ECO:0000256" key="2">
    <source>
        <dbReference type="ARBA" id="ARBA00024035"/>
    </source>
</evidence>
<dbReference type="RefSeq" id="WP_136446357.1">
    <property type="nucleotide sequence ID" value="NZ_SSXH01000003.1"/>
</dbReference>
<keyword evidence="1" id="KW-0949">S-adenosyl-L-methionine</keyword>
<dbReference type="SUPFAM" id="SSF102522">
    <property type="entry name" value="Bacterial fluorinating enzyme, N-terminal domain"/>
    <property type="match status" value="1"/>
</dbReference>
<gene>
    <name evidence="6" type="ORF">E7Y31_00305</name>
</gene>
<dbReference type="Pfam" id="PF20257">
    <property type="entry name" value="SAM_HAT_C"/>
    <property type="match status" value="1"/>
</dbReference>
<dbReference type="EMBL" id="SSXH01000003">
    <property type="protein sequence ID" value="THJ76321.1"/>
    <property type="molecule type" value="Genomic_DNA"/>
</dbReference>
<feature type="domain" description="S-adenosyl-l-methionine hydroxide adenosyltransferase N-terminal" evidence="4">
    <location>
        <begin position="4"/>
        <end position="145"/>
    </location>
</feature>
<dbReference type="Pfam" id="PF01887">
    <property type="entry name" value="SAM_HAT_N"/>
    <property type="match status" value="1"/>
</dbReference>
<dbReference type="SUPFAM" id="SSF101852">
    <property type="entry name" value="Bacterial fluorinating enzyme, C-terminal domain"/>
    <property type="match status" value="1"/>
</dbReference>